<sequence length="621" mass="67885">MNLRTPSPALRYGSAIAAVIVAILARQSLDPWVEARLPFAFQYIALAFVAWYGGFGPAILAMIFGALGTWFFILEPRGQFLLSEQQIWSVARYLIDGLAITLLGYALSAIRRRSAALQASEARYRQLVEFSLDAIWIHTDDILVYLNPEATKVFGVADPSQLLGRKVEEIIHPDERARARERRAMMRGTGRRAPLTVMKFMRADGKPVLLEVKASPIEYEGRPSIVAVGRDVTERTQLEEQLHQAQKLEAVGQLTGGIAHDFNNLLTVIVCNLDLLKELPKIPPAAIQSIDLALSAALRGADLTRQLVAFARRQALVPKAFSMNDRVSATVDLLQRSLGEHVEIKLVLEPELWSAMADPSQFESALVNLAINARDAMEQSGRLTIETANMHLDEDYARGNLDVAVGDYVMLCVSDTGSGMTPEVLARAFEPFFTTKAAKGSGLGLSMVYGFARQSKGHVKIYSEPGRGTSIRLYLPRADAPAGAGAARKPDALQSARSNERILVVEDNADVRQTVMRQLRDLGYETIEASSGKEAIAVLKSAERVDLLFSDVVMPGGMDGTQLAEAASQIRPGLKILLTSGFARASIQEGATAAYLKNLLSKPYRKAELAERLRATLDAAE</sequence>
<keyword evidence="20" id="KW-1185">Reference proteome</keyword>
<comment type="subcellular location">
    <subcellularLocation>
        <location evidence="2">Membrane</location>
        <topology evidence="2">Multi-pass membrane protein</topology>
    </subcellularLocation>
</comment>
<name>A0ABU0YJN3_9PROT</name>
<keyword evidence="8" id="KW-0418">Kinase</keyword>
<dbReference type="PANTHER" id="PTHR43065">
    <property type="entry name" value="SENSOR HISTIDINE KINASE"/>
    <property type="match status" value="1"/>
</dbReference>
<feature type="domain" description="PAC" evidence="18">
    <location>
        <begin position="191"/>
        <end position="244"/>
    </location>
</feature>
<feature type="domain" description="Histidine kinase" evidence="15">
    <location>
        <begin position="257"/>
        <end position="479"/>
    </location>
</feature>
<dbReference type="SMART" id="SM00388">
    <property type="entry name" value="HisKA"/>
    <property type="match status" value="1"/>
</dbReference>
<dbReference type="Pfam" id="PF13426">
    <property type="entry name" value="PAS_9"/>
    <property type="match status" value="1"/>
</dbReference>
<dbReference type="SUPFAM" id="SSF55874">
    <property type="entry name" value="ATPase domain of HSP90 chaperone/DNA topoisomerase II/histidine kinase"/>
    <property type="match status" value="1"/>
</dbReference>
<comment type="caution">
    <text evidence="19">The sequence shown here is derived from an EMBL/GenBank/DDBJ whole genome shotgun (WGS) entry which is preliminary data.</text>
</comment>
<dbReference type="NCBIfam" id="TIGR00229">
    <property type="entry name" value="sensory_box"/>
    <property type="match status" value="1"/>
</dbReference>
<dbReference type="SMART" id="SM00387">
    <property type="entry name" value="HATPase_c"/>
    <property type="match status" value="1"/>
</dbReference>
<evidence type="ECO:0000256" key="3">
    <source>
        <dbReference type="ARBA" id="ARBA00012438"/>
    </source>
</evidence>
<evidence type="ECO:0000259" key="17">
    <source>
        <dbReference type="PROSITE" id="PS50112"/>
    </source>
</evidence>
<dbReference type="InterPro" id="IPR000700">
    <property type="entry name" value="PAS-assoc_C"/>
</dbReference>
<dbReference type="Gene3D" id="3.40.50.2300">
    <property type="match status" value="1"/>
</dbReference>
<feature type="transmembrane region" description="Helical" evidence="14">
    <location>
        <begin position="49"/>
        <end position="73"/>
    </location>
</feature>
<dbReference type="Gene3D" id="3.30.565.10">
    <property type="entry name" value="Histidine kinase-like ATPase, C-terminal domain"/>
    <property type="match status" value="1"/>
</dbReference>
<dbReference type="EC" id="2.7.13.3" evidence="3"/>
<dbReference type="InterPro" id="IPR035965">
    <property type="entry name" value="PAS-like_dom_sf"/>
</dbReference>
<dbReference type="SUPFAM" id="SSF52172">
    <property type="entry name" value="CheY-like"/>
    <property type="match status" value="1"/>
</dbReference>
<evidence type="ECO:0000256" key="12">
    <source>
        <dbReference type="ARBA" id="ARBA00023136"/>
    </source>
</evidence>
<feature type="modified residue" description="4-aspartylphosphate" evidence="13">
    <location>
        <position position="551"/>
    </location>
</feature>
<dbReference type="SUPFAM" id="SSF55785">
    <property type="entry name" value="PYP-like sensor domain (PAS domain)"/>
    <property type="match status" value="1"/>
</dbReference>
<dbReference type="InterPro" id="IPR011006">
    <property type="entry name" value="CheY-like_superfamily"/>
</dbReference>
<evidence type="ECO:0000256" key="6">
    <source>
        <dbReference type="ARBA" id="ARBA00022692"/>
    </source>
</evidence>
<keyword evidence="11" id="KW-0902">Two-component regulatory system</keyword>
<dbReference type="SMART" id="SM00091">
    <property type="entry name" value="PAS"/>
    <property type="match status" value="1"/>
</dbReference>
<evidence type="ECO:0000256" key="9">
    <source>
        <dbReference type="ARBA" id="ARBA00022840"/>
    </source>
</evidence>
<dbReference type="PROSITE" id="PS50110">
    <property type="entry name" value="RESPONSE_REGULATORY"/>
    <property type="match status" value="1"/>
</dbReference>
<evidence type="ECO:0000256" key="10">
    <source>
        <dbReference type="ARBA" id="ARBA00022989"/>
    </source>
</evidence>
<dbReference type="Proteomes" id="UP001230156">
    <property type="component" value="Unassembled WGS sequence"/>
</dbReference>
<keyword evidence="6 14" id="KW-0812">Transmembrane</keyword>
<dbReference type="Gene3D" id="1.20.120.620">
    <property type="entry name" value="Backbone structure of the membrane domain of e. Coli histidine kinase receptor kdpd"/>
    <property type="match status" value="1"/>
</dbReference>
<accession>A0ABU0YJN3</accession>
<dbReference type="Gene3D" id="1.10.287.130">
    <property type="match status" value="1"/>
</dbReference>
<evidence type="ECO:0000256" key="4">
    <source>
        <dbReference type="ARBA" id="ARBA00022553"/>
    </source>
</evidence>
<dbReference type="Pfam" id="PF13493">
    <property type="entry name" value="DUF4118"/>
    <property type="match status" value="1"/>
</dbReference>
<evidence type="ECO:0000259" key="18">
    <source>
        <dbReference type="PROSITE" id="PS50113"/>
    </source>
</evidence>
<evidence type="ECO:0000256" key="5">
    <source>
        <dbReference type="ARBA" id="ARBA00022679"/>
    </source>
</evidence>
<gene>
    <name evidence="19" type="ORF">Q8A70_09645</name>
</gene>
<evidence type="ECO:0000256" key="14">
    <source>
        <dbReference type="SAM" id="Phobius"/>
    </source>
</evidence>
<keyword evidence="9" id="KW-0067">ATP-binding</keyword>
<dbReference type="InterPro" id="IPR003594">
    <property type="entry name" value="HATPase_dom"/>
</dbReference>
<dbReference type="CDD" id="cd00130">
    <property type="entry name" value="PAS"/>
    <property type="match status" value="1"/>
</dbReference>
<dbReference type="EMBL" id="JAUYVI010000003">
    <property type="protein sequence ID" value="MDQ7247930.1"/>
    <property type="molecule type" value="Genomic_DNA"/>
</dbReference>
<dbReference type="InterPro" id="IPR036097">
    <property type="entry name" value="HisK_dim/P_sf"/>
</dbReference>
<feature type="transmembrane region" description="Helical" evidence="14">
    <location>
        <begin position="12"/>
        <end position="29"/>
    </location>
</feature>
<evidence type="ECO:0000256" key="1">
    <source>
        <dbReference type="ARBA" id="ARBA00000085"/>
    </source>
</evidence>
<dbReference type="Gene3D" id="3.30.450.20">
    <property type="entry name" value="PAS domain"/>
    <property type="match status" value="1"/>
</dbReference>
<feature type="domain" description="Response regulatory" evidence="16">
    <location>
        <begin position="501"/>
        <end position="617"/>
    </location>
</feature>
<comment type="catalytic activity">
    <reaction evidence="1">
        <text>ATP + protein L-histidine = ADP + protein N-phospho-L-histidine.</text>
        <dbReference type="EC" id="2.7.13.3"/>
    </reaction>
</comment>
<evidence type="ECO:0000256" key="2">
    <source>
        <dbReference type="ARBA" id="ARBA00004141"/>
    </source>
</evidence>
<evidence type="ECO:0000313" key="20">
    <source>
        <dbReference type="Proteomes" id="UP001230156"/>
    </source>
</evidence>
<feature type="domain" description="PAS" evidence="17">
    <location>
        <begin position="120"/>
        <end position="181"/>
    </location>
</feature>
<dbReference type="InterPro" id="IPR036890">
    <property type="entry name" value="HATPase_C_sf"/>
</dbReference>
<keyword evidence="10 14" id="KW-1133">Transmembrane helix</keyword>
<dbReference type="RefSeq" id="WP_379955374.1">
    <property type="nucleotide sequence ID" value="NZ_JAUYVI010000003.1"/>
</dbReference>
<dbReference type="PROSITE" id="PS50109">
    <property type="entry name" value="HIS_KIN"/>
    <property type="match status" value="1"/>
</dbReference>
<keyword evidence="4 13" id="KW-0597">Phosphoprotein</keyword>
<dbReference type="SMART" id="SM00086">
    <property type="entry name" value="PAC"/>
    <property type="match status" value="1"/>
</dbReference>
<dbReference type="SUPFAM" id="SSF47384">
    <property type="entry name" value="Homodimeric domain of signal transducing histidine kinase"/>
    <property type="match status" value="1"/>
</dbReference>
<evidence type="ECO:0000259" key="16">
    <source>
        <dbReference type="PROSITE" id="PS50110"/>
    </source>
</evidence>
<evidence type="ECO:0000313" key="19">
    <source>
        <dbReference type="EMBL" id="MDQ7247930.1"/>
    </source>
</evidence>
<dbReference type="InterPro" id="IPR004358">
    <property type="entry name" value="Sig_transdc_His_kin-like_C"/>
</dbReference>
<evidence type="ECO:0000256" key="11">
    <source>
        <dbReference type="ARBA" id="ARBA00023012"/>
    </source>
</evidence>
<reference evidence="20" key="1">
    <citation type="submission" date="2023-08" db="EMBL/GenBank/DDBJ databases">
        <title>Rhodospirillaceae gen. nov., a novel taxon isolated from the Yangtze River Yuezi River estuary sludge.</title>
        <authorList>
            <person name="Ruan L."/>
        </authorList>
    </citation>
    <scope>NUCLEOTIDE SEQUENCE [LARGE SCALE GENOMIC DNA]</scope>
    <source>
        <strain evidence="20">R-7</strain>
    </source>
</reference>
<protein>
    <recommendedName>
        <fullName evidence="3">histidine kinase</fullName>
        <ecNumber evidence="3">2.7.13.3</ecNumber>
    </recommendedName>
</protein>
<dbReference type="InterPro" id="IPR038318">
    <property type="entry name" value="KdpD_sf"/>
</dbReference>
<evidence type="ECO:0000256" key="8">
    <source>
        <dbReference type="ARBA" id="ARBA00022777"/>
    </source>
</evidence>
<dbReference type="Pfam" id="PF00072">
    <property type="entry name" value="Response_reg"/>
    <property type="match status" value="1"/>
</dbReference>
<dbReference type="PRINTS" id="PR00344">
    <property type="entry name" value="BCTRLSENSOR"/>
</dbReference>
<dbReference type="InterPro" id="IPR001610">
    <property type="entry name" value="PAC"/>
</dbReference>
<dbReference type="PROSITE" id="PS50112">
    <property type="entry name" value="PAS"/>
    <property type="match status" value="1"/>
</dbReference>
<feature type="transmembrane region" description="Helical" evidence="14">
    <location>
        <begin position="93"/>
        <end position="110"/>
    </location>
</feature>
<dbReference type="SMART" id="SM00448">
    <property type="entry name" value="REC"/>
    <property type="match status" value="1"/>
</dbReference>
<dbReference type="PANTHER" id="PTHR43065:SF49">
    <property type="entry name" value="HISTIDINE KINASE"/>
    <property type="match status" value="1"/>
</dbReference>
<evidence type="ECO:0000256" key="7">
    <source>
        <dbReference type="ARBA" id="ARBA00022741"/>
    </source>
</evidence>
<keyword evidence="7" id="KW-0547">Nucleotide-binding</keyword>
<dbReference type="Pfam" id="PF02518">
    <property type="entry name" value="HATPase_c"/>
    <property type="match status" value="1"/>
</dbReference>
<evidence type="ECO:0000259" key="15">
    <source>
        <dbReference type="PROSITE" id="PS50109"/>
    </source>
</evidence>
<dbReference type="PROSITE" id="PS50113">
    <property type="entry name" value="PAC"/>
    <property type="match status" value="1"/>
</dbReference>
<dbReference type="InterPro" id="IPR000014">
    <property type="entry name" value="PAS"/>
</dbReference>
<dbReference type="InterPro" id="IPR003661">
    <property type="entry name" value="HisK_dim/P_dom"/>
</dbReference>
<proteinExistence type="predicted"/>
<organism evidence="19 20">
    <name type="scientific">Dongia sedimenti</name>
    <dbReference type="NCBI Taxonomy" id="3064282"/>
    <lineage>
        <taxon>Bacteria</taxon>
        <taxon>Pseudomonadati</taxon>
        <taxon>Pseudomonadota</taxon>
        <taxon>Alphaproteobacteria</taxon>
        <taxon>Rhodospirillales</taxon>
        <taxon>Dongiaceae</taxon>
        <taxon>Dongia</taxon>
    </lineage>
</organism>
<dbReference type="InterPro" id="IPR001789">
    <property type="entry name" value="Sig_transdc_resp-reg_receiver"/>
</dbReference>
<keyword evidence="5" id="KW-0808">Transferase</keyword>
<dbReference type="InterPro" id="IPR025201">
    <property type="entry name" value="KdpD_TM"/>
</dbReference>
<dbReference type="InterPro" id="IPR005467">
    <property type="entry name" value="His_kinase_dom"/>
</dbReference>
<dbReference type="CDD" id="cd00082">
    <property type="entry name" value="HisKA"/>
    <property type="match status" value="1"/>
</dbReference>
<keyword evidence="12 14" id="KW-0472">Membrane</keyword>
<evidence type="ECO:0000256" key="13">
    <source>
        <dbReference type="PROSITE-ProRule" id="PRU00169"/>
    </source>
</evidence>